<name>A0A9Q1H9C9_HOLLE</name>
<dbReference type="EMBL" id="JAIZAY010000008">
    <property type="protein sequence ID" value="KAJ8037814.1"/>
    <property type="molecule type" value="Genomic_DNA"/>
</dbReference>
<dbReference type="OrthoDB" id="10043504at2759"/>
<evidence type="ECO:0000313" key="1">
    <source>
        <dbReference type="EMBL" id="KAJ8037814.1"/>
    </source>
</evidence>
<comment type="caution">
    <text evidence="1">The sequence shown here is derived from an EMBL/GenBank/DDBJ whole genome shotgun (WGS) entry which is preliminary data.</text>
</comment>
<evidence type="ECO:0000313" key="2">
    <source>
        <dbReference type="Proteomes" id="UP001152320"/>
    </source>
</evidence>
<reference evidence="1" key="1">
    <citation type="submission" date="2021-10" db="EMBL/GenBank/DDBJ databases">
        <title>Tropical sea cucumber genome reveals ecological adaptation and Cuvierian tubules defense mechanism.</title>
        <authorList>
            <person name="Chen T."/>
        </authorList>
    </citation>
    <scope>NUCLEOTIDE SEQUENCE</scope>
    <source>
        <strain evidence="1">Nanhai2018</strain>
        <tissue evidence="1">Muscle</tissue>
    </source>
</reference>
<proteinExistence type="predicted"/>
<gene>
    <name evidence="1" type="ORF">HOLleu_18722</name>
</gene>
<dbReference type="AlphaFoldDB" id="A0A9Q1H9C9"/>
<dbReference type="Proteomes" id="UP001152320">
    <property type="component" value="Chromosome 8"/>
</dbReference>
<keyword evidence="2" id="KW-1185">Reference proteome</keyword>
<organism evidence="1 2">
    <name type="scientific">Holothuria leucospilota</name>
    <name type="common">Black long sea cucumber</name>
    <name type="synonym">Mertensiothuria leucospilota</name>
    <dbReference type="NCBI Taxonomy" id="206669"/>
    <lineage>
        <taxon>Eukaryota</taxon>
        <taxon>Metazoa</taxon>
        <taxon>Echinodermata</taxon>
        <taxon>Eleutherozoa</taxon>
        <taxon>Echinozoa</taxon>
        <taxon>Holothuroidea</taxon>
        <taxon>Aspidochirotacea</taxon>
        <taxon>Aspidochirotida</taxon>
        <taxon>Holothuriidae</taxon>
        <taxon>Holothuria</taxon>
    </lineage>
</organism>
<sequence>MVVEDDLVKRTCFKCSTPKYMEVNKKQTHFGTTIHHKIGRIADDRTTANRETSIRSLEEVWESPNEVSDKVKAMAAYALSRLGTSEHEKNYATDR</sequence>
<accession>A0A9Q1H9C9</accession>
<protein>
    <submittedName>
        <fullName evidence="1">Uncharacterized protein</fullName>
    </submittedName>
</protein>